<dbReference type="Pfam" id="PF13884">
    <property type="entry name" value="Peptidase_S74"/>
    <property type="match status" value="1"/>
</dbReference>
<reference evidence="11" key="1">
    <citation type="submission" date="2020-06" db="EMBL/GenBank/DDBJ databases">
        <title>Draft genome of Bugula neritina, a colonial animal packing powerful symbionts and potential medicines.</title>
        <authorList>
            <person name="Rayko M."/>
        </authorList>
    </citation>
    <scope>NUCLEOTIDE SEQUENCE [LARGE SCALE GENOMIC DNA]</scope>
    <source>
        <strain evidence="11">Kwan_BN1</strain>
    </source>
</reference>
<feature type="domain" description="Peptidase S74" evidence="10">
    <location>
        <begin position="370"/>
        <end position="480"/>
    </location>
</feature>
<comment type="caution">
    <text evidence="11">The sequence shown here is derived from an EMBL/GenBank/DDBJ whole genome shotgun (WGS) entry which is preliminary data.</text>
</comment>
<dbReference type="PANTHER" id="PTHR13029:SF18">
    <property type="entry name" value="MYELIN REGULATORY FACTOR HOMOLOG 1"/>
    <property type="match status" value="1"/>
</dbReference>
<dbReference type="Gene3D" id="2.60.40.1390">
    <property type="entry name" value="NDT80 DNA-binding domain"/>
    <property type="match status" value="1"/>
</dbReference>
<comment type="subcellular location">
    <subcellularLocation>
        <location evidence="1">Membrane</location>
        <topology evidence="1">Single-pass membrane protein</topology>
    </subcellularLocation>
</comment>
<evidence type="ECO:0000256" key="1">
    <source>
        <dbReference type="ARBA" id="ARBA00004167"/>
    </source>
</evidence>
<dbReference type="GO" id="GO:0016540">
    <property type="term" value="P:protein autoprocessing"/>
    <property type="evidence" value="ECO:0007669"/>
    <property type="project" value="InterPro"/>
</dbReference>
<evidence type="ECO:0000313" key="12">
    <source>
        <dbReference type="Proteomes" id="UP000593567"/>
    </source>
</evidence>
<dbReference type="OrthoDB" id="27041at2759"/>
<keyword evidence="2 8" id="KW-0812">Transmembrane</keyword>
<keyword evidence="12" id="KW-1185">Reference proteome</keyword>
<proteinExistence type="predicted"/>
<name>A0A7J7JBZ7_BUGNE</name>
<feature type="compositionally biased region" description="Polar residues" evidence="7">
    <location>
        <begin position="93"/>
        <end position="118"/>
    </location>
</feature>
<dbReference type="InterPro" id="IPR037141">
    <property type="entry name" value="NDT80_DNA-bd_dom_sf"/>
</dbReference>
<dbReference type="PANTHER" id="PTHR13029">
    <property type="match status" value="1"/>
</dbReference>
<dbReference type="InterPro" id="IPR026932">
    <property type="entry name" value="MYRF_ICA"/>
</dbReference>
<accession>A0A7J7JBZ7</accession>
<evidence type="ECO:0000256" key="6">
    <source>
        <dbReference type="PROSITE-ProRule" id="PRU00850"/>
    </source>
</evidence>
<evidence type="ECO:0000256" key="7">
    <source>
        <dbReference type="SAM" id="MobiDB-lite"/>
    </source>
</evidence>
<dbReference type="InterPro" id="IPR008967">
    <property type="entry name" value="p53-like_TF_DNA-bd_sf"/>
</dbReference>
<sequence>MHNSGQILPPPVAAMMQRPHAGPTPMPQLVPNEYVRGPEPPPQFNGSPDMHSQFPGSKKRKYESESPPFIDSHFLQQQQQHQQHLQQVKQEPVQPQSMPVPTQSCDYEATDSSSQSMDISPGMLNGGSYQPIKWREFCKQAWCSLINSQGQKVNVNTYRLDGDKGFNFSQIDKAFVCQKKNHFQITSCISFTDSFQFIMTPDGPKPVEGLYMHFYGVKEEAPNQMIQVDQSQADRSKRKFDPVPLHPNAENSWKITIGRLHFSDTTLNNMRKRGKPNPDQRYFLLVVGIYAHSQGKEYPIIQQCSEKLIVRASNPGQFQDSEAEPVKWQPGQTPNSVFHSGKVGINTDTPDEALTVAGNVKVMGSIMQPSDKRVKEDITQVDTKEQLKNLQAISLYNYKYSEEFADAVGLDDKDAIETGVIAQELEVVIPEAVKTTSDVKLPNGQVIDQLKVVDKNRLFMESLGAVKELVNVTDSLENKITYLERFNRKLQKLKRIGSLRSTTSNESDLSRVTSVSTVSHVTVQRKRHADRCTPPVMSKQESKESDSVQGVCSNRFLQILILILVLVMVACVGVIFALFQIRHKPTNDDSPSTEFNVFKGTTTQMMDDEGFPMAATSQTMDDEGFPMAATPRLLPTVDQWLLGDGCSTGDRKCSWKHCTNQCLGIINFNEHTINENLKAEFVAAASTEAKPEILRFKLGTTVAQDVGSVINYEVSKTEKRRKRRQAGI</sequence>
<dbReference type="GO" id="GO:0005634">
    <property type="term" value="C:nucleus"/>
    <property type="evidence" value="ECO:0007669"/>
    <property type="project" value="TreeGrafter"/>
</dbReference>
<feature type="region of interest" description="Disordered" evidence="7">
    <location>
        <begin position="1"/>
        <end position="120"/>
    </location>
</feature>
<dbReference type="PROSITE" id="PS51517">
    <property type="entry name" value="NDT80"/>
    <property type="match status" value="1"/>
</dbReference>
<evidence type="ECO:0000256" key="8">
    <source>
        <dbReference type="SAM" id="Phobius"/>
    </source>
</evidence>
<dbReference type="PROSITE" id="PS51688">
    <property type="entry name" value="ICA"/>
    <property type="match status" value="1"/>
</dbReference>
<dbReference type="GO" id="GO:0005789">
    <property type="term" value="C:endoplasmic reticulum membrane"/>
    <property type="evidence" value="ECO:0007669"/>
    <property type="project" value="TreeGrafter"/>
</dbReference>
<protein>
    <submittedName>
        <fullName evidence="11">MYRF</fullName>
    </submittedName>
</protein>
<dbReference type="GO" id="GO:0003700">
    <property type="term" value="F:DNA-binding transcription factor activity"/>
    <property type="evidence" value="ECO:0007669"/>
    <property type="project" value="UniProtKB-UniRule"/>
</dbReference>
<keyword evidence="3 8" id="KW-1133">Transmembrane helix</keyword>
<dbReference type="AlphaFoldDB" id="A0A7J7JBZ7"/>
<dbReference type="Pfam" id="PF05224">
    <property type="entry name" value="NDT80_PhoG"/>
    <property type="match status" value="1"/>
</dbReference>
<dbReference type="InterPro" id="IPR051577">
    <property type="entry name" value="MRF-like"/>
</dbReference>
<evidence type="ECO:0000256" key="3">
    <source>
        <dbReference type="ARBA" id="ARBA00022989"/>
    </source>
</evidence>
<evidence type="ECO:0000256" key="5">
    <source>
        <dbReference type="ARBA" id="ARBA00023136"/>
    </source>
</evidence>
<dbReference type="SUPFAM" id="SSF49417">
    <property type="entry name" value="p53-like transcription factors"/>
    <property type="match status" value="1"/>
</dbReference>
<dbReference type="GO" id="GO:0043565">
    <property type="term" value="F:sequence-specific DNA binding"/>
    <property type="evidence" value="ECO:0007669"/>
    <property type="project" value="TreeGrafter"/>
</dbReference>
<dbReference type="Proteomes" id="UP000593567">
    <property type="component" value="Unassembled WGS sequence"/>
</dbReference>
<dbReference type="EMBL" id="VXIV02002793">
    <property type="protein sequence ID" value="KAF6022888.1"/>
    <property type="molecule type" value="Genomic_DNA"/>
</dbReference>
<dbReference type="Pfam" id="PF13887">
    <property type="entry name" value="MYRF_ICA"/>
    <property type="match status" value="1"/>
</dbReference>
<feature type="domain" description="NDT80" evidence="9">
    <location>
        <begin position="40"/>
        <end position="322"/>
    </location>
</feature>
<feature type="compositionally biased region" description="Low complexity" evidence="7">
    <location>
        <begin position="75"/>
        <end position="87"/>
    </location>
</feature>
<feature type="DNA-binding region" description="NDT80" evidence="6">
    <location>
        <begin position="40"/>
        <end position="322"/>
    </location>
</feature>
<gene>
    <name evidence="11" type="ORF">EB796_018801</name>
</gene>
<feature type="transmembrane region" description="Helical" evidence="8">
    <location>
        <begin position="556"/>
        <end position="579"/>
    </location>
</feature>
<keyword evidence="5 8" id="KW-0472">Membrane</keyword>
<organism evidence="11 12">
    <name type="scientific">Bugula neritina</name>
    <name type="common">Brown bryozoan</name>
    <name type="synonym">Sertularia neritina</name>
    <dbReference type="NCBI Taxonomy" id="10212"/>
    <lineage>
        <taxon>Eukaryota</taxon>
        <taxon>Metazoa</taxon>
        <taxon>Spiralia</taxon>
        <taxon>Lophotrochozoa</taxon>
        <taxon>Bryozoa</taxon>
        <taxon>Gymnolaemata</taxon>
        <taxon>Cheilostomatida</taxon>
        <taxon>Flustrina</taxon>
        <taxon>Buguloidea</taxon>
        <taxon>Bugulidae</taxon>
        <taxon>Bugula</taxon>
    </lineage>
</organism>
<evidence type="ECO:0000256" key="2">
    <source>
        <dbReference type="ARBA" id="ARBA00022692"/>
    </source>
</evidence>
<dbReference type="InterPro" id="IPR030392">
    <property type="entry name" value="S74_ICA"/>
</dbReference>
<dbReference type="InterPro" id="IPR024061">
    <property type="entry name" value="NDT80_DNA-bd_dom"/>
</dbReference>
<keyword evidence="4 6" id="KW-0238">DNA-binding</keyword>
<dbReference type="GO" id="GO:0045893">
    <property type="term" value="P:positive regulation of DNA-templated transcription"/>
    <property type="evidence" value="ECO:0007669"/>
    <property type="project" value="TreeGrafter"/>
</dbReference>
<evidence type="ECO:0000256" key="4">
    <source>
        <dbReference type="ARBA" id="ARBA00023125"/>
    </source>
</evidence>
<evidence type="ECO:0000259" key="10">
    <source>
        <dbReference type="PROSITE" id="PS51688"/>
    </source>
</evidence>
<evidence type="ECO:0000259" key="9">
    <source>
        <dbReference type="PROSITE" id="PS51517"/>
    </source>
</evidence>
<evidence type="ECO:0000313" key="11">
    <source>
        <dbReference type="EMBL" id="KAF6022888.1"/>
    </source>
</evidence>